<evidence type="ECO:0000313" key="3">
    <source>
        <dbReference type="EMBL" id="KAF2885537.1"/>
    </source>
</evidence>
<dbReference type="AlphaFoldDB" id="A0A8K0G247"/>
<dbReference type="Proteomes" id="UP000801492">
    <property type="component" value="Unassembled WGS sequence"/>
</dbReference>
<keyword evidence="4" id="KW-1185">Reference proteome</keyword>
<feature type="compositionally biased region" description="Basic and acidic residues" evidence="1">
    <location>
        <begin position="76"/>
        <end position="85"/>
    </location>
</feature>
<evidence type="ECO:0000256" key="2">
    <source>
        <dbReference type="SAM" id="SignalP"/>
    </source>
</evidence>
<dbReference type="OrthoDB" id="6340140at2759"/>
<evidence type="ECO:0000256" key="1">
    <source>
        <dbReference type="SAM" id="MobiDB-lite"/>
    </source>
</evidence>
<comment type="caution">
    <text evidence="3">The sequence shown here is derived from an EMBL/GenBank/DDBJ whole genome shotgun (WGS) entry which is preliminary data.</text>
</comment>
<sequence>MIIIFALVLVTTVQSYPAGQILYSKDLSNSVDEVYGSYFTLSDNRKDNNEVNNHPYSQPYLNKMIIPPPSPQQSEDLAKSEPESRRVERTAYLHIQTKQKDKRYASYLTLCHFKICNMGRKRTTRYFHVISSLDNGT</sequence>
<name>A0A8K0G247_IGNLU</name>
<feature type="region of interest" description="Disordered" evidence="1">
    <location>
        <begin position="64"/>
        <end position="85"/>
    </location>
</feature>
<evidence type="ECO:0000313" key="4">
    <source>
        <dbReference type="Proteomes" id="UP000801492"/>
    </source>
</evidence>
<protein>
    <submittedName>
        <fullName evidence="3">Uncharacterized protein</fullName>
    </submittedName>
</protein>
<organism evidence="3 4">
    <name type="scientific">Ignelater luminosus</name>
    <name type="common">Cucubano</name>
    <name type="synonym">Pyrophorus luminosus</name>
    <dbReference type="NCBI Taxonomy" id="2038154"/>
    <lineage>
        <taxon>Eukaryota</taxon>
        <taxon>Metazoa</taxon>
        <taxon>Ecdysozoa</taxon>
        <taxon>Arthropoda</taxon>
        <taxon>Hexapoda</taxon>
        <taxon>Insecta</taxon>
        <taxon>Pterygota</taxon>
        <taxon>Neoptera</taxon>
        <taxon>Endopterygota</taxon>
        <taxon>Coleoptera</taxon>
        <taxon>Polyphaga</taxon>
        <taxon>Elateriformia</taxon>
        <taxon>Elateroidea</taxon>
        <taxon>Elateridae</taxon>
        <taxon>Agrypninae</taxon>
        <taxon>Pyrophorini</taxon>
        <taxon>Ignelater</taxon>
    </lineage>
</organism>
<feature type="chain" id="PRO_5035459251" evidence="2">
    <location>
        <begin position="16"/>
        <end position="137"/>
    </location>
</feature>
<accession>A0A8K0G247</accession>
<dbReference type="EMBL" id="VTPC01089915">
    <property type="protein sequence ID" value="KAF2885537.1"/>
    <property type="molecule type" value="Genomic_DNA"/>
</dbReference>
<reference evidence="3" key="1">
    <citation type="submission" date="2019-08" db="EMBL/GenBank/DDBJ databases">
        <title>The genome of the North American firefly Photinus pyralis.</title>
        <authorList>
            <consortium name="Photinus pyralis genome working group"/>
            <person name="Fallon T.R."/>
            <person name="Sander Lower S.E."/>
            <person name="Weng J.-K."/>
        </authorList>
    </citation>
    <scope>NUCLEOTIDE SEQUENCE</scope>
    <source>
        <strain evidence="3">TRF0915ILg1</strain>
        <tissue evidence="3">Whole body</tissue>
    </source>
</reference>
<gene>
    <name evidence="3" type="ORF">ILUMI_20605</name>
</gene>
<proteinExistence type="predicted"/>
<keyword evidence="2" id="KW-0732">Signal</keyword>
<feature type="signal peptide" evidence="2">
    <location>
        <begin position="1"/>
        <end position="15"/>
    </location>
</feature>